<evidence type="ECO:0000259" key="7">
    <source>
        <dbReference type="Pfam" id="PF03772"/>
    </source>
</evidence>
<dbReference type="GO" id="GO:0005886">
    <property type="term" value="C:plasma membrane"/>
    <property type="evidence" value="ECO:0007669"/>
    <property type="project" value="UniProtKB-SubCell"/>
</dbReference>
<keyword evidence="10" id="KW-1185">Reference proteome</keyword>
<dbReference type="KEGG" id="echi:FKX85_01680"/>
<feature type="domain" description="DUF4131" evidence="8">
    <location>
        <begin position="34"/>
        <end position="192"/>
    </location>
</feature>
<feature type="transmembrane region" description="Helical" evidence="6">
    <location>
        <begin position="387"/>
        <end position="411"/>
    </location>
</feature>
<feature type="transmembrane region" description="Helical" evidence="6">
    <location>
        <begin position="62"/>
        <end position="79"/>
    </location>
</feature>
<dbReference type="RefSeq" id="WP_141613087.1">
    <property type="nucleotide sequence ID" value="NZ_CP041253.1"/>
</dbReference>
<feature type="transmembrane region" description="Helical" evidence="6">
    <location>
        <begin position="256"/>
        <end position="278"/>
    </location>
</feature>
<evidence type="ECO:0000256" key="6">
    <source>
        <dbReference type="SAM" id="Phobius"/>
    </source>
</evidence>
<dbReference type="Pfam" id="PF03772">
    <property type="entry name" value="Competence"/>
    <property type="match status" value="1"/>
</dbReference>
<dbReference type="EMBL" id="CP041253">
    <property type="protein sequence ID" value="QDH77823.1"/>
    <property type="molecule type" value="Genomic_DNA"/>
</dbReference>
<evidence type="ECO:0000313" key="10">
    <source>
        <dbReference type="Proteomes" id="UP000316614"/>
    </source>
</evidence>
<dbReference type="Pfam" id="PF13567">
    <property type="entry name" value="DUF4131"/>
    <property type="match status" value="1"/>
</dbReference>
<evidence type="ECO:0000256" key="4">
    <source>
        <dbReference type="ARBA" id="ARBA00022989"/>
    </source>
</evidence>
<dbReference type="OrthoDB" id="9761531at2"/>
<feature type="transmembrane region" description="Helical" evidence="6">
    <location>
        <begin position="360"/>
        <end position="381"/>
    </location>
</feature>
<feature type="domain" description="ComEC/Rec2-related protein" evidence="7">
    <location>
        <begin position="235"/>
        <end position="502"/>
    </location>
</feature>
<keyword evidence="2" id="KW-1003">Cell membrane</keyword>
<feature type="transmembrane region" description="Helical" evidence="6">
    <location>
        <begin position="509"/>
        <end position="528"/>
    </location>
</feature>
<protein>
    <submittedName>
        <fullName evidence="9">ComEC family competence protein</fullName>
    </submittedName>
</protein>
<dbReference type="InterPro" id="IPR004477">
    <property type="entry name" value="ComEC_N"/>
</dbReference>
<proteinExistence type="predicted"/>
<feature type="transmembrane region" description="Helical" evidence="6">
    <location>
        <begin position="290"/>
        <end position="313"/>
    </location>
</feature>
<dbReference type="Proteomes" id="UP000316614">
    <property type="component" value="Chromosome"/>
</dbReference>
<gene>
    <name evidence="9" type="ORF">FKX85_01680</name>
</gene>
<evidence type="ECO:0000256" key="5">
    <source>
        <dbReference type="ARBA" id="ARBA00023136"/>
    </source>
</evidence>
<dbReference type="NCBIfam" id="TIGR00360">
    <property type="entry name" value="ComEC_N-term"/>
    <property type="match status" value="1"/>
</dbReference>
<evidence type="ECO:0000256" key="3">
    <source>
        <dbReference type="ARBA" id="ARBA00022692"/>
    </source>
</evidence>
<evidence type="ECO:0000256" key="1">
    <source>
        <dbReference type="ARBA" id="ARBA00004651"/>
    </source>
</evidence>
<dbReference type="AlphaFoldDB" id="A0A514CDC5"/>
<evidence type="ECO:0000259" key="8">
    <source>
        <dbReference type="Pfam" id="PF13567"/>
    </source>
</evidence>
<dbReference type="InterPro" id="IPR052159">
    <property type="entry name" value="Competence_DNA_uptake"/>
</dbReference>
<dbReference type="InterPro" id="IPR025405">
    <property type="entry name" value="DUF4131"/>
</dbReference>
<feature type="transmembrane region" description="Helical" evidence="6">
    <location>
        <begin position="7"/>
        <end position="26"/>
    </location>
</feature>
<feature type="transmembrane region" description="Helical" evidence="6">
    <location>
        <begin position="423"/>
        <end position="450"/>
    </location>
</feature>
<organism evidence="9 10">
    <name type="scientific">Echinicola soli</name>
    <dbReference type="NCBI Taxonomy" id="2591634"/>
    <lineage>
        <taxon>Bacteria</taxon>
        <taxon>Pseudomonadati</taxon>
        <taxon>Bacteroidota</taxon>
        <taxon>Cytophagia</taxon>
        <taxon>Cytophagales</taxon>
        <taxon>Cyclobacteriaceae</taxon>
        <taxon>Echinicola</taxon>
    </lineage>
</organism>
<reference evidence="9 10" key="1">
    <citation type="submission" date="2019-06" db="EMBL/GenBank/DDBJ databases">
        <title>Echinicola alkalisoli sp. nov. isolated from saline soil.</title>
        <authorList>
            <person name="Sun J.-Q."/>
            <person name="Xu L."/>
        </authorList>
    </citation>
    <scope>NUCLEOTIDE SEQUENCE [LARGE SCALE GENOMIC DNA]</scope>
    <source>
        <strain evidence="9 10">LN3S3</strain>
    </source>
</reference>
<feature type="transmembrane region" description="Helical" evidence="6">
    <location>
        <begin position="32"/>
        <end position="50"/>
    </location>
</feature>
<keyword evidence="3 6" id="KW-0812">Transmembrane</keyword>
<dbReference type="PANTHER" id="PTHR30619:SF1">
    <property type="entry name" value="RECOMBINATION PROTEIN 2"/>
    <property type="match status" value="1"/>
</dbReference>
<evidence type="ECO:0000313" key="9">
    <source>
        <dbReference type="EMBL" id="QDH77823.1"/>
    </source>
</evidence>
<sequence>MKFNEFPFLRYVLFFVVGIVCYTVFGSIFSSVVLWIVMATILLIYLGLAIVNGRSNRFKFRVFFPLLAYLLLIIAGYAFTARKDIATDDDHLLHMGEVQGYMGEVISPDEPKTSTYGNELAVKYVQTSAGYQKASGKVLIYHRLESPLRPGDVIWVIGAPQRIAPPKNPKGFDYRRFMARKQVYHQHFVNDKVIRLGTEGRFSLSGSILLVRERLGKLLAQTFEDNHALEVGKALLLGQKADLGEAVSEAYVTAGAMHVLAVSGLHVGMIYGFFLLFFKPSQLSTGKRMLFLSVVVLLIWIYAMLTGMSPSVMRAATMFTVLSLAQMQSRSSSVFNTLAISALLLMLFNPFIIFEVGFQLSYAAMFGILILQPAIVSIWLPKNKVMYYLWEITSVSIAAQLATFPLSAYYFHVFPNYFLLSNLWVIPNAFLVMAVGLPFMLLSLVGWTWWPLGWLLEQLLKVMNGGVFLFDTLPYAQTEGITLKATTVILLWGIMACLYLFLVKRKKAFAYGAVLVIVGLIAGSWWSYFGRDHREKLYVYSIGEGVAMDYHSGDFAGFFQQFVPEKDLDYQVLPHRMASKPSALLPMVFAGQGEGFLVFLPNGHVVTAQNGGIRLEENTGISAAFYNGDGWSKMAETSELSTKKGGVRLIFE</sequence>
<evidence type="ECO:0000256" key="2">
    <source>
        <dbReference type="ARBA" id="ARBA00022475"/>
    </source>
</evidence>
<accession>A0A514CDC5</accession>
<feature type="transmembrane region" description="Helical" evidence="6">
    <location>
        <begin position="333"/>
        <end position="353"/>
    </location>
</feature>
<feature type="transmembrane region" description="Helical" evidence="6">
    <location>
        <begin position="481"/>
        <end position="502"/>
    </location>
</feature>
<comment type="subcellular location">
    <subcellularLocation>
        <location evidence="1">Cell membrane</location>
        <topology evidence="1">Multi-pass membrane protein</topology>
    </subcellularLocation>
</comment>
<keyword evidence="4 6" id="KW-1133">Transmembrane helix</keyword>
<keyword evidence="5 6" id="KW-0472">Membrane</keyword>
<name>A0A514CDC5_9BACT</name>
<dbReference type="PANTHER" id="PTHR30619">
    <property type="entry name" value="DNA INTERNALIZATION/COMPETENCE PROTEIN COMEC/REC2"/>
    <property type="match status" value="1"/>
</dbReference>